<comment type="caution">
    <text evidence="2">The sequence shown here is derived from an EMBL/GenBank/DDBJ whole genome shotgun (WGS) entry which is preliminary data.</text>
</comment>
<name>A0A5D3KLY4_9BRAD</name>
<keyword evidence="1" id="KW-0812">Transmembrane</keyword>
<dbReference type="AlphaFoldDB" id="A0A5D3KLY4"/>
<dbReference type="Proteomes" id="UP000324758">
    <property type="component" value="Unassembled WGS sequence"/>
</dbReference>
<keyword evidence="1" id="KW-1133">Transmembrane helix</keyword>
<accession>A0A5D3KLY4</accession>
<dbReference type="Pfam" id="PF20398">
    <property type="entry name" value="DUF6691"/>
    <property type="match status" value="1"/>
</dbReference>
<feature type="transmembrane region" description="Helical" evidence="1">
    <location>
        <begin position="39"/>
        <end position="61"/>
    </location>
</feature>
<proteinExistence type="predicted"/>
<evidence type="ECO:0000313" key="2">
    <source>
        <dbReference type="EMBL" id="TYL96818.1"/>
    </source>
</evidence>
<evidence type="ECO:0000313" key="3">
    <source>
        <dbReference type="Proteomes" id="UP000324758"/>
    </source>
</evidence>
<keyword evidence="1" id="KW-0472">Membrane</keyword>
<organism evidence="2 3">
    <name type="scientific">Bradyrhizobium rifense</name>
    <dbReference type="NCBI Taxonomy" id="515499"/>
    <lineage>
        <taxon>Bacteria</taxon>
        <taxon>Pseudomonadati</taxon>
        <taxon>Pseudomonadota</taxon>
        <taxon>Alphaproteobacteria</taxon>
        <taxon>Hyphomicrobiales</taxon>
        <taxon>Nitrobacteraceae</taxon>
        <taxon>Bradyrhizobium</taxon>
    </lineage>
</organism>
<dbReference type="RefSeq" id="WP_148772219.1">
    <property type="nucleotide sequence ID" value="NZ_VSSS01000017.1"/>
</dbReference>
<reference evidence="2 3" key="1">
    <citation type="submission" date="2019-08" db="EMBL/GenBank/DDBJ databases">
        <title>Bradyrhizobium hipponensis sp. nov., a rhizobium isolated from a Lupinus angustifolius root nodule in Tunisia.</title>
        <authorList>
            <person name="Off K."/>
            <person name="Rejili M."/>
            <person name="Mars M."/>
            <person name="Brachmann A."/>
            <person name="Marin M."/>
        </authorList>
    </citation>
    <scope>NUCLEOTIDE SEQUENCE [LARGE SCALE GENOMIC DNA]</scope>
    <source>
        <strain evidence="2 3">CTAW71</strain>
    </source>
</reference>
<evidence type="ECO:0000256" key="1">
    <source>
        <dbReference type="SAM" id="Phobius"/>
    </source>
</evidence>
<dbReference type="EMBL" id="VSSS01000017">
    <property type="protein sequence ID" value="TYL96818.1"/>
    <property type="molecule type" value="Genomic_DNA"/>
</dbReference>
<dbReference type="OrthoDB" id="9790409at2"/>
<sequence>MTILVQLAIGLLFGLGLIVSGMSNPAKVLNFLDLGGIPAGIWDASLAFVMAGAVAVTFVGFRQVLKLAHPFFAERFYVPTRRDIDPKIIVGPAIFGIGWGLAGFCPGPALTALGFGSTAAVIFVVAMCAGMVLARFVAQLQSSTRIAAPVHPLES</sequence>
<keyword evidence="3" id="KW-1185">Reference proteome</keyword>
<protein>
    <submittedName>
        <fullName evidence="2">YeeE/YedE family protein</fullName>
    </submittedName>
</protein>
<feature type="transmembrane region" description="Helical" evidence="1">
    <location>
        <begin position="115"/>
        <end position="138"/>
    </location>
</feature>
<feature type="transmembrane region" description="Helical" evidence="1">
    <location>
        <begin position="88"/>
        <end position="109"/>
    </location>
</feature>
<gene>
    <name evidence="2" type="ORF">FXB40_10950</name>
</gene>
<dbReference type="InterPro" id="IPR046513">
    <property type="entry name" value="DUF6691"/>
</dbReference>